<reference evidence="2" key="2">
    <citation type="submission" date="2020-09" db="EMBL/GenBank/DDBJ databases">
        <authorList>
            <person name="Sun Q."/>
            <person name="Zhou Y."/>
        </authorList>
    </citation>
    <scope>NUCLEOTIDE SEQUENCE</scope>
    <source>
        <strain evidence="2">CGMCC 4.7403</strain>
    </source>
</reference>
<keyword evidence="3" id="KW-1185">Reference proteome</keyword>
<evidence type="ECO:0000313" key="2">
    <source>
        <dbReference type="EMBL" id="GHH88306.1"/>
    </source>
</evidence>
<feature type="region of interest" description="Disordered" evidence="1">
    <location>
        <begin position="1"/>
        <end position="51"/>
    </location>
</feature>
<feature type="compositionally biased region" description="Basic and acidic residues" evidence="1">
    <location>
        <begin position="144"/>
        <end position="155"/>
    </location>
</feature>
<evidence type="ECO:0000313" key="3">
    <source>
        <dbReference type="Proteomes" id="UP000603227"/>
    </source>
</evidence>
<reference evidence="2" key="1">
    <citation type="journal article" date="2014" name="Int. J. Syst. Evol. Microbiol.">
        <title>Complete genome sequence of Corynebacterium casei LMG S-19264T (=DSM 44701T), isolated from a smear-ripened cheese.</title>
        <authorList>
            <consortium name="US DOE Joint Genome Institute (JGI-PGF)"/>
            <person name="Walter F."/>
            <person name="Albersmeier A."/>
            <person name="Kalinowski J."/>
            <person name="Ruckert C."/>
        </authorList>
    </citation>
    <scope>NUCLEOTIDE SEQUENCE</scope>
    <source>
        <strain evidence="2">CGMCC 4.7403</strain>
    </source>
</reference>
<comment type="caution">
    <text evidence="2">The sequence shown here is derived from an EMBL/GenBank/DDBJ whole genome shotgun (WGS) entry which is preliminary data.</text>
</comment>
<sequence length="244" mass="25376">MNATPEHPEAAPEADLCGARRYGRQHPGPGRHRLPCLLPGGHDGDHRDAFNATWSPARGDCGDCGTAASSLETLTVPEPDGTFPDGPACGPSAGRTAAPGRPERGERRPVPASTCTPAQSVPRTSRPCRTYSPSCPTHAVGRGSSDHTSHGDRGAARRGARVRRPCGVRGHRVGGAVMKAGTPPEPGTSRLTISAYRLDSNGRRVGVTVPTAYTPGPATLASVSLGWPPCRCPRCRTGHGPLGR</sequence>
<gene>
    <name evidence="2" type="ORF">GCM10017771_33010</name>
</gene>
<feature type="region of interest" description="Disordered" evidence="1">
    <location>
        <begin position="74"/>
        <end position="162"/>
    </location>
</feature>
<feature type="compositionally biased region" description="Polar residues" evidence="1">
    <location>
        <begin position="113"/>
        <end position="123"/>
    </location>
</feature>
<dbReference type="AlphaFoldDB" id="A0A919GQP3"/>
<dbReference type="Proteomes" id="UP000603227">
    <property type="component" value="Unassembled WGS sequence"/>
</dbReference>
<name>A0A919GQP3_9ACTN</name>
<organism evidence="2 3">
    <name type="scientific">Streptomyces capitiformicae</name>
    <dbReference type="NCBI Taxonomy" id="2014920"/>
    <lineage>
        <taxon>Bacteria</taxon>
        <taxon>Bacillati</taxon>
        <taxon>Actinomycetota</taxon>
        <taxon>Actinomycetes</taxon>
        <taxon>Kitasatosporales</taxon>
        <taxon>Streptomycetaceae</taxon>
        <taxon>Streptomyces</taxon>
    </lineage>
</organism>
<feature type="compositionally biased region" description="Basic residues" evidence="1">
    <location>
        <begin position="21"/>
        <end position="34"/>
    </location>
</feature>
<feature type="compositionally biased region" description="Basic and acidic residues" evidence="1">
    <location>
        <begin position="1"/>
        <end position="10"/>
    </location>
</feature>
<dbReference type="EMBL" id="BNAT01000010">
    <property type="protein sequence ID" value="GHH88306.1"/>
    <property type="molecule type" value="Genomic_DNA"/>
</dbReference>
<evidence type="ECO:0000256" key="1">
    <source>
        <dbReference type="SAM" id="MobiDB-lite"/>
    </source>
</evidence>
<accession>A0A919GQP3</accession>
<protein>
    <submittedName>
        <fullName evidence="2">Uncharacterized protein</fullName>
    </submittedName>
</protein>
<proteinExistence type="predicted"/>